<dbReference type="Gene3D" id="3.40.50.150">
    <property type="entry name" value="Vaccinia Virus protein VP39"/>
    <property type="match status" value="1"/>
</dbReference>
<keyword evidence="2" id="KW-0489">Methyltransferase</keyword>
<protein>
    <recommendedName>
        <fullName evidence="1">site-specific DNA-methyltransferase (adenine-specific)</fullName>
        <ecNumber evidence="1">2.1.1.72</ecNumber>
    </recommendedName>
</protein>
<keyword evidence="3" id="KW-0808">Transferase</keyword>
<evidence type="ECO:0000256" key="2">
    <source>
        <dbReference type="ARBA" id="ARBA00022603"/>
    </source>
</evidence>
<dbReference type="GO" id="GO:0032259">
    <property type="term" value="P:methylation"/>
    <property type="evidence" value="ECO:0007669"/>
    <property type="project" value="UniProtKB-KW"/>
</dbReference>
<dbReference type="PANTHER" id="PTHR33841">
    <property type="entry name" value="DNA METHYLTRANSFERASE YEEA-RELATED"/>
    <property type="match status" value="1"/>
</dbReference>
<accession>X1LWU8</accession>
<dbReference type="EMBL" id="BARV01007608">
    <property type="protein sequence ID" value="GAI10286.1"/>
    <property type="molecule type" value="Genomic_DNA"/>
</dbReference>
<dbReference type="InterPro" id="IPR029063">
    <property type="entry name" value="SAM-dependent_MTases_sf"/>
</dbReference>
<evidence type="ECO:0000256" key="4">
    <source>
        <dbReference type="ARBA" id="ARBA00047942"/>
    </source>
</evidence>
<dbReference type="Pfam" id="PF20473">
    <property type="entry name" value="MmeI_Mtase"/>
    <property type="match status" value="1"/>
</dbReference>
<comment type="caution">
    <text evidence="6">The sequence shown here is derived from an EMBL/GenBank/DDBJ whole genome shotgun (WGS) entry which is preliminary data.</text>
</comment>
<evidence type="ECO:0000259" key="5">
    <source>
        <dbReference type="Pfam" id="PF20473"/>
    </source>
</evidence>
<feature type="domain" description="MmeI-like DNA-methyltransferase" evidence="5">
    <location>
        <begin position="46"/>
        <end position="120"/>
    </location>
</feature>
<dbReference type="PANTHER" id="PTHR33841:SF1">
    <property type="entry name" value="DNA METHYLTRANSFERASE A"/>
    <property type="match status" value="1"/>
</dbReference>
<dbReference type="EC" id="2.1.1.72" evidence="1"/>
<name>X1LWU8_9ZZZZ</name>
<dbReference type="InterPro" id="IPR050953">
    <property type="entry name" value="N4_N6_ade-DNA_methylase"/>
</dbReference>
<sequence>MTSEPTIEITAKKQRRKEYGIYYTPKFVTTYIVKETVVRFLQERNHGEIRNIKILDPACGSGSFLIRAYDELLSYHAYQQGKSVSELDQRERLPILTNNIFGVDLDMQAVEIARLNLLLRTLARRETLPSLADNIRQGNS</sequence>
<evidence type="ECO:0000313" key="6">
    <source>
        <dbReference type="EMBL" id="GAI10286.1"/>
    </source>
</evidence>
<organism evidence="6">
    <name type="scientific">marine sediment metagenome</name>
    <dbReference type="NCBI Taxonomy" id="412755"/>
    <lineage>
        <taxon>unclassified sequences</taxon>
        <taxon>metagenomes</taxon>
        <taxon>ecological metagenomes</taxon>
    </lineage>
</organism>
<dbReference type="AlphaFoldDB" id="X1LWU8"/>
<dbReference type="GO" id="GO:0009007">
    <property type="term" value="F:site-specific DNA-methyltransferase (adenine-specific) activity"/>
    <property type="evidence" value="ECO:0007669"/>
    <property type="project" value="UniProtKB-EC"/>
</dbReference>
<proteinExistence type="predicted"/>
<comment type="catalytic activity">
    <reaction evidence="4">
        <text>a 2'-deoxyadenosine in DNA + S-adenosyl-L-methionine = an N(6)-methyl-2'-deoxyadenosine in DNA + S-adenosyl-L-homocysteine + H(+)</text>
        <dbReference type="Rhea" id="RHEA:15197"/>
        <dbReference type="Rhea" id="RHEA-COMP:12418"/>
        <dbReference type="Rhea" id="RHEA-COMP:12419"/>
        <dbReference type="ChEBI" id="CHEBI:15378"/>
        <dbReference type="ChEBI" id="CHEBI:57856"/>
        <dbReference type="ChEBI" id="CHEBI:59789"/>
        <dbReference type="ChEBI" id="CHEBI:90615"/>
        <dbReference type="ChEBI" id="CHEBI:90616"/>
        <dbReference type="EC" id="2.1.1.72"/>
    </reaction>
</comment>
<dbReference type="InterPro" id="IPR046816">
    <property type="entry name" value="MmeI_Mtase"/>
</dbReference>
<evidence type="ECO:0000256" key="3">
    <source>
        <dbReference type="ARBA" id="ARBA00022679"/>
    </source>
</evidence>
<gene>
    <name evidence="6" type="ORF">S06H3_15454</name>
</gene>
<evidence type="ECO:0000256" key="1">
    <source>
        <dbReference type="ARBA" id="ARBA00011900"/>
    </source>
</evidence>
<reference evidence="6" key="1">
    <citation type="journal article" date="2014" name="Front. Microbiol.">
        <title>High frequency of phylogenetically diverse reductive dehalogenase-homologous genes in deep subseafloor sedimentary metagenomes.</title>
        <authorList>
            <person name="Kawai M."/>
            <person name="Futagami T."/>
            <person name="Toyoda A."/>
            <person name="Takaki Y."/>
            <person name="Nishi S."/>
            <person name="Hori S."/>
            <person name="Arai W."/>
            <person name="Tsubouchi T."/>
            <person name="Morono Y."/>
            <person name="Uchiyama I."/>
            <person name="Ito T."/>
            <person name="Fujiyama A."/>
            <person name="Inagaki F."/>
            <person name="Takami H."/>
        </authorList>
    </citation>
    <scope>NUCLEOTIDE SEQUENCE</scope>
    <source>
        <strain evidence="6">Expedition CK06-06</strain>
    </source>
</reference>
<dbReference type="SUPFAM" id="SSF53335">
    <property type="entry name" value="S-adenosyl-L-methionine-dependent methyltransferases"/>
    <property type="match status" value="1"/>
</dbReference>
<dbReference type="PRINTS" id="PR00507">
    <property type="entry name" value="N12N6MTFRASE"/>
</dbReference>
<feature type="non-terminal residue" evidence="6">
    <location>
        <position position="140"/>
    </location>
</feature>